<reference evidence="11" key="1">
    <citation type="submission" date="2017-09" db="EMBL/GenBank/DDBJ databases">
        <authorList>
            <person name="Varghese N."/>
            <person name="Submissions S."/>
        </authorList>
    </citation>
    <scope>NUCLEOTIDE SEQUENCE [LARGE SCALE GENOMIC DNA]</scope>
    <source>
        <strain evidence="11">C7</strain>
    </source>
</reference>
<dbReference type="AlphaFoldDB" id="A0A2C9CTC3"/>
<comment type="similarity">
    <text evidence="7 8">Belongs to the drug/metabolite transporter (DMT) superfamily. Small multidrug resistance (SMR) (TC 2.A.7.1) family.</text>
</comment>
<dbReference type="GO" id="GO:0005886">
    <property type="term" value="C:plasma membrane"/>
    <property type="evidence" value="ECO:0007669"/>
    <property type="project" value="UniProtKB-SubCell"/>
</dbReference>
<dbReference type="EMBL" id="OCTN01000004">
    <property type="protein sequence ID" value="SOH94463.1"/>
    <property type="molecule type" value="Genomic_DNA"/>
</dbReference>
<dbReference type="Proteomes" id="UP000220034">
    <property type="component" value="Unassembled WGS sequence"/>
</dbReference>
<keyword evidence="5 9" id="KW-1133">Transmembrane helix</keyword>
<keyword evidence="11" id="KW-1185">Reference proteome</keyword>
<dbReference type="InterPro" id="IPR037185">
    <property type="entry name" value="EmrE-like"/>
</dbReference>
<dbReference type="Gene3D" id="1.10.3730.20">
    <property type="match status" value="1"/>
</dbReference>
<evidence type="ECO:0000256" key="4">
    <source>
        <dbReference type="ARBA" id="ARBA00022692"/>
    </source>
</evidence>
<keyword evidence="2" id="KW-0813">Transport</keyword>
<dbReference type="FunFam" id="1.10.3730.20:FF:000001">
    <property type="entry name" value="Quaternary ammonium compound resistance transporter SugE"/>
    <property type="match status" value="1"/>
</dbReference>
<dbReference type="RefSeq" id="WP_097930090.1">
    <property type="nucleotide sequence ID" value="NZ_OCTN01000004.1"/>
</dbReference>
<dbReference type="OrthoDB" id="9808638at2"/>
<evidence type="ECO:0000256" key="8">
    <source>
        <dbReference type="RuleBase" id="RU003942"/>
    </source>
</evidence>
<name>A0A2C9CTC3_9RHOB</name>
<dbReference type="SUPFAM" id="SSF103481">
    <property type="entry name" value="Multidrug resistance efflux transporter EmrE"/>
    <property type="match status" value="1"/>
</dbReference>
<dbReference type="Pfam" id="PF00893">
    <property type="entry name" value="Multi_Drug_Res"/>
    <property type="match status" value="1"/>
</dbReference>
<dbReference type="GO" id="GO:0031460">
    <property type="term" value="P:glycine betaine transport"/>
    <property type="evidence" value="ECO:0007669"/>
    <property type="project" value="TreeGrafter"/>
</dbReference>
<keyword evidence="6 9" id="KW-0472">Membrane</keyword>
<feature type="transmembrane region" description="Helical" evidence="9">
    <location>
        <begin position="57"/>
        <end position="78"/>
    </location>
</feature>
<sequence>MPWFFLALAIAGEIVGTTALKMSDGFTKPLPGIVAVLGYGVAFYFLAIVLRTIPIGVTYAIWSGAGVAAMAVLGLVLFGQKLDLAGMIGIGLIVAGVVVLNTLSGSGGH</sequence>
<dbReference type="GO" id="GO:0015297">
    <property type="term" value="F:antiporter activity"/>
    <property type="evidence" value="ECO:0007669"/>
    <property type="project" value="TreeGrafter"/>
</dbReference>
<dbReference type="GO" id="GO:0015220">
    <property type="term" value="F:choline transmembrane transporter activity"/>
    <property type="evidence" value="ECO:0007669"/>
    <property type="project" value="TreeGrafter"/>
</dbReference>
<evidence type="ECO:0000256" key="1">
    <source>
        <dbReference type="ARBA" id="ARBA00004651"/>
    </source>
</evidence>
<accession>A0A2C9CTC3</accession>
<evidence type="ECO:0000256" key="5">
    <source>
        <dbReference type="ARBA" id="ARBA00022989"/>
    </source>
</evidence>
<evidence type="ECO:0000256" key="3">
    <source>
        <dbReference type="ARBA" id="ARBA00022475"/>
    </source>
</evidence>
<keyword evidence="3" id="KW-1003">Cell membrane</keyword>
<dbReference type="InterPro" id="IPR045324">
    <property type="entry name" value="Small_multidrug_res"/>
</dbReference>
<comment type="subcellular location">
    <subcellularLocation>
        <location evidence="1 8">Cell membrane</location>
        <topology evidence="1 8">Multi-pass membrane protein</topology>
    </subcellularLocation>
</comment>
<dbReference type="PANTHER" id="PTHR30561">
    <property type="entry name" value="SMR FAMILY PROTON-DEPENDENT DRUG EFFLUX TRANSPORTER SUGE"/>
    <property type="match status" value="1"/>
</dbReference>
<dbReference type="PANTHER" id="PTHR30561:SF1">
    <property type="entry name" value="MULTIDRUG TRANSPORTER EMRE"/>
    <property type="match status" value="1"/>
</dbReference>
<organism evidence="10 11">
    <name type="scientific">Pontivivens marinum</name>
    <dbReference type="NCBI Taxonomy" id="1690039"/>
    <lineage>
        <taxon>Bacteria</taxon>
        <taxon>Pseudomonadati</taxon>
        <taxon>Pseudomonadota</taxon>
        <taxon>Alphaproteobacteria</taxon>
        <taxon>Rhodobacterales</taxon>
        <taxon>Paracoccaceae</taxon>
        <taxon>Pontivivens</taxon>
    </lineage>
</organism>
<evidence type="ECO:0000256" key="6">
    <source>
        <dbReference type="ARBA" id="ARBA00023136"/>
    </source>
</evidence>
<evidence type="ECO:0000256" key="7">
    <source>
        <dbReference type="ARBA" id="ARBA00038032"/>
    </source>
</evidence>
<dbReference type="GO" id="GO:0015199">
    <property type="term" value="F:amino-acid betaine transmembrane transporter activity"/>
    <property type="evidence" value="ECO:0007669"/>
    <property type="project" value="TreeGrafter"/>
</dbReference>
<evidence type="ECO:0000313" key="10">
    <source>
        <dbReference type="EMBL" id="SOH94463.1"/>
    </source>
</evidence>
<evidence type="ECO:0000256" key="9">
    <source>
        <dbReference type="SAM" id="Phobius"/>
    </source>
</evidence>
<gene>
    <name evidence="10" type="ORF">SAMN06273572_104162</name>
</gene>
<protein>
    <submittedName>
        <fullName evidence="10">Small multidrug resistance pump</fullName>
    </submittedName>
</protein>
<keyword evidence="4 8" id="KW-0812">Transmembrane</keyword>
<dbReference type="InterPro" id="IPR000390">
    <property type="entry name" value="Small_drug/metabolite_transptr"/>
</dbReference>
<evidence type="ECO:0000313" key="11">
    <source>
        <dbReference type="Proteomes" id="UP000220034"/>
    </source>
</evidence>
<proteinExistence type="inferred from homology"/>
<evidence type="ECO:0000256" key="2">
    <source>
        <dbReference type="ARBA" id="ARBA00022448"/>
    </source>
</evidence>
<feature type="transmembrane region" description="Helical" evidence="9">
    <location>
        <begin position="84"/>
        <end position="103"/>
    </location>
</feature>
<dbReference type="GO" id="GO:1990961">
    <property type="term" value="P:xenobiotic detoxification by transmembrane export across the plasma membrane"/>
    <property type="evidence" value="ECO:0007669"/>
    <property type="project" value="UniProtKB-ARBA"/>
</dbReference>
<feature type="transmembrane region" description="Helical" evidence="9">
    <location>
        <begin position="32"/>
        <end position="50"/>
    </location>
</feature>